<evidence type="ECO:0000313" key="2">
    <source>
        <dbReference type="EMBL" id="CAF9930931.1"/>
    </source>
</evidence>
<proteinExistence type="predicted"/>
<accession>A0A8H3FUE2</accession>
<name>A0A8H3FUE2_9LECA</name>
<reference evidence="2" key="1">
    <citation type="submission" date="2021-03" db="EMBL/GenBank/DDBJ databases">
        <authorList>
            <person name="Tagirdzhanova G."/>
        </authorList>
    </citation>
    <scope>NUCLEOTIDE SEQUENCE</scope>
</reference>
<sequence length="127" mass="14093">MPAEWPISEKGIERPRINFRFEELPDEFESEPEVELEEVVVGEEPPAELDELVAAFVELEIGEVDVDEEGDEVEEVEEEEAAAAAGEEEVDNEDDEDDVEEEEVELDETDGTGILAVVDPALFTSAI</sequence>
<dbReference type="Proteomes" id="UP000664169">
    <property type="component" value="Unassembled WGS sequence"/>
</dbReference>
<dbReference type="AlphaFoldDB" id="A0A8H3FUE2"/>
<protein>
    <submittedName>
        <fullName evidence="2">Uncharacterized protein</fullName>
    </submittedName>
</protein>
<gene>
    <name evidence="2" type="ORF">GOMPHAMPRED_005771</name>
</gene>
<keyword evidence="3" id="KW-1185">Reference proteome</keyword>
<evidence type="ECO:0000256" key="1">
    <source>
        <dbReference type="SAM" id="MobiDB-lite"/>
    </source>
</evidence>
<organism evidence="2 3">
    <name type="scientific">Gomphillus americanus</name>
    <dbReference type="NCBI Taxonomy" id="1940652"/>
    <lineage>
        <taxon>Eukaryota</taxon>
        <taxon>Fungi</taxon>
        <taxon>Dikarya</taxon>
        <taxon>Ascomycota</taxon>
        <taxon>Pezizomycotina</taxon>
        <taxon>Lecanoromycetes</taxon>
        <taxon>OSLEUM clade</taxon>
        <taxon>Ostropomycetidae</taxon>
        <taxon>Ostropales</taxon>
        <taxon>Graphidaceae</taxon>
        <taxon>Gomphilloideae</taxon>
        <taxon>Gomphillus</taxon>
    </lineage>
</organism>
<feature type="region of interest" description="Disordered" evidence="1">
    <location>
        <begin position="67"/>
        <end position="113"/>
    </location>
</feature>
<evidence type="ECO:0000313" key="3">
    <source>
        <dbReference type="Proteomes" id="UP000664169"/>
    </source>
</evidence>
<comment type="caution">
    <text evidence="2">The sequence shown here is derived from an EMBL/GenBank/DDBJ whole genome shotgun (WGS) entry which is preliminary data.</text>
</comment>
<dbReference type="EMBL" id="CAJPDQ010000037">
    <property type="protein sequence ID" value="CAF9930931.1"/>
    <property type="molecule type" value="Genomic_DNA"/>
</dbReference>
<feature type="compositionally biased region" description="Acidic residues" evidence="1">
    <location>
        <begin position="67"/>
        <end position="110"/>
    </location>
</feature>